<evidence type="ECO:0000313" key="7">
    <source>
        <dbReference type="EMBL" id="QSS60034.1"/>
    </source>
</evidence>
<feature type="region of interest" description="Disordered" evidence="5">
    <location>
        <begin position="319"/>
        <end position="367"/>
    </location>
</feature>
<proteinExistence type="predicted"/>
<organism evidence="7 8">
    <name type="scientific">Ajellomyces capsulatus</name>
    <name type="common">Darling's disease fungus</name>
    <name type="synonym">Histoplasma capsulatum</name>
    <dbReference type="NCBI Taxonomy" id="5037"/>
    <lineage>
        <taxon>Eukaryota</taxon>
        <taxon>Fungi</taxon>
        <taxon>Dikarya</taxon>
        <taxon>Ascomycota</taxon>
        <taxon>Pezizomycotina</taxon>
        <taxon>Eurotiomycetes</taxon>
        <taxon>Eurotiomycetidae</taxon>
        <taxon>Onygenales</taxon>
        <taxon>Ajellomycetaceae</taxon>
        <taxon>Histoplasma</taxon>
    </lineage>
</organism>
<dbReference type="VEuPathDB" id="FungiDB:I7I51_04830"/>
<keyword evidence="4 6" id="KW-0472">Membrane</keyword>
<feature type="compositionally biased region" description="Polar residues" evidence="5">
    <location>
        <begin position="338"/>
        <end position="348"/>
    </location>
</feature>
<feature type="compositionally biased region" description="Gly residues" evidence="5">
    <location>
        <begin position="323"/>
        <end position="336"/>
    </location>
</feature>
<accession>A0A8A1M5W3</accession>
<feature type="compositionally biased region" description="Polar residues" evidence="5">
    <location>
        <begin position="520"/>
        <end position="533"/>
    </location>
</feature>
<dbReference type="Proteomes" id="UP000663671">
    <property type="component" value="Chromosome 4"/>
</dbReference>
<feature type="compositionally biased region" description="Low complexity" evidence="5">
    <location>
        <begin position="193"/>
        <end position="217"/>
    </location>
</feature>
<evidence type="ECO:0000256" key="4">
    <source>
        <dbReference type="ARBA" id="ARBA00023136"/>
    </source>
</evidence>
<name>A0A8A1M5W3_AJECA</name>
<dbReference type="InterPro" id="IPR051694">
    <property type="entry name" value="Immunoregulatory_rcpt-like"/>
</dbReference>
<dbReference type="EMBL" id="CP069110">
    <property type="protein sequence ID" value="QSS60034.1"/>
    <property type="molecule type" value="Genomic_DNA"/>
</dbReference>
<protein>
    <submittedName>
        <fullName evidence="7">Uncharacterized protein</fullName>
    </submittedName>
</protein>
<feature type="compositionally biased region" description="Low complexity" evidence="5">
    <location>
        <begin position="123"/>
        <end position="156"/>
    </location>
</feature>
<dbReference type="GO" id="GO:0071944">
    <property type="term" value="C:cell periphery"/>
    <property type="evidence" value="ECO:0007669"/>
    <property type="project" value="UniProtKB-ARBA"/>
</dbReference>
<keyword evidence="3 6" id="KW-1133">Transmembrane helix</keyword>
<reference evidence="7" key="1">
    <citation type="submission" date="2021-01" db="EMBL/GenBank/DDBJ databases">
        <title>Chromosome-level genome assembly of a human fungal pathogen reveals clustering of transcriptionally co-regulated genes.</title>
        <authorList>
            <person name="Voorhies M."/>
            <person name="Cohen S."/>
            <person name="Shea T.P."/>
            <person name="Petrus S."/>
            <person name="Munoz J.F."/>
            <person name="Poplawski S."/>
            <person name="Goldman W.E."/>
            <person name="Michael T."/>
            <person name="Cuomo C.A."/>
            <person name="Sil A."/>
            <person name="Beyhan S."/>
        </authorList>
    </citation>
    <scope>NUCLEOTIDE SEQUENCE</scope>
    <source>
        <strain evidence="7">WU24</strain>
    </source>
</reference>
<feature type="region of interest" description="Disordered" evidence="5">
    <location>
        <begin position="520"/>
        <end position="569"/>
    </location>
</feature>
<evidence type="ECO:0000256" key="1">
    <source>
        <dbReference type="ARBA" id="ARBA00004167"/>
    </source>
</evidence>
<feature type="region of interest" description="Disordered" evidence="5">
    <location>
        <begin position="619"/>
        <end position="643"/>
    </location>
</feature>
<evidence type="ECO:0000256" key="3">
    <source>
        <dbReference type="ARBA" id="ARBA00022989"/>
    </source>
</evidence>
<feature type="region of interest" description="Disordered" evidence="5">
    <location>
        <begin position="101"/>
        <end position="218"/>
    </location>
</feature>
<dbReference type="PANTHER" id="PTHR15549:SF30">
    <property type="entry name" value="MID2 DOMAIN-CONTAINING PROTEIN"/>
    <property type="match status" value="1"/>
</dbReference>
<dbReference type="AlphaFoldDB" id="A0A8A1M5W3"/>
<keyword evidence="2 6" id="KW-0812">Transmembrane</keyword>
<dbReference type="OrthoDB" id="5421784at2759"/>
<evidence type="ECO:0000313" key="8">
    <source>
        <dbReference type="Proteomes" id="UP000663671"/>
    </source>
</evidence>
<evidence type="ECO:0000256" key="6">
    <source>
        <dbReference type="SAM" id="Phobius"/>
    </source>
</evidence>
<dbReference type="PANTHER" id="PTHR15549">
    <property type="entry name" value="PAIRED IMMUNOGLOBULIN-LIKE TYPE 2 RECEPTOR"/>
    <property type="match status" value="1"/>
</dbReference>
<sequence length="643" mass="65486">MGHHGKRHWRHNSAHLKVRSALGAGNALVGAAIGHEDKRGGDTEPNLNPLENIDENTAAMVTVDEHGRFREGSNLKYLLARQAQESPGDPNMVVSTKVSTLPATVSSSELRPVTSLAETDSQSAVPSAPPNNSSVLSPVSGPGTAPAPSSTNTTAPENGPGTPSQPLEGDPTSPMSDSSVTFSNLPTSTIDMTSSSSASASSPAASSPSSTSSTSAAEHVTRPPFILLPVSTHSASSVSTPPVIPVERLPAETTPHILPITTSSPFSTHLSSLPLSSIFLASTSSTSLSPSSSSIPSSTTITSSSAMISSKSALMPTFASDFGGRGGGGGGGGDGNGDSTATGRSGTHTFVGDSPADTPGSPPDSTKRVVGGVVGGVASIVLLITVVLLLLRNRKRKTDFSHDLASGDRGIAAILHSGLPGVMSERSASTATGGSALGATTLFSKWRNSHQSTRTLEPPPSSERGFHKVSGRKITSVLESGGDGYDDPFGATGERLYSETASADAGAANKKTGSLTTIAPILPQSSPTFQSRPAISHNKMSRRAGPIAQRLTSPPFGRPPSQEGDSSPCVVLRASPARTPLTSSADIATSTTMASAGSIALHPPPHESLPRLPIHQRVSGQDAIGRSIASSDGSRASRFTEGI</sequence>
<comment type="subcellular location">
    <subcellularLocation>
        <location evidence="1">Membrane</location>
        <topology evidence="1">Single-pass membrane protein</topology>
    </subcellularLocation>
</comment>
<dbReference type="GO" id="GO:0016020">
    <property type="term" value="C:membrane"/>
    <property type="evidence" value="ECO:0007669"/>
    <property type="project" value="UniProtKB-SubCell"/>
</dbReference>
<gene>
    <name evidence="7" type="ORF">I7I51_04830</name>
</gene>
<evidence type="ECO:0000256" key="5">
    <source>
        <dbReference type="SAM" id="MobiDB-lite"/>
    </source>
</evidence>
<evidence type="ECO:0000256" key="2">
    <source>
        <dbReference type="ARBA" id="ARBA00022692"/>
    </source>
</evidence>
<feature type="transmembrane region" description="Helical" evidence="6">
    <location>
        <begin position="369"/>
        <end position="391"/>
    </location>
</feature>
<feature type="compositionally biased region" description="Polar residues" evidence="5">
    <location>
        <begin position="173"/>
        <end position="192"/>
    </location>
</feature>